<sequence>MLTRLTITSLPLTYIKSRQIQFSKVDSTIFLFMRLCNLCSLECNNIYVSKINGKCKEDKKLKHEKNEEIKNDYQIISNSDKKIIKIEKIPWYLSVPSLPVLFATSSTFPEGECKRQVQKYLKELNNGTLWAVRMFDSSTKYPEGIITGNTRHYGNFDECYQIGTTIENYSFKQKDDVIGGKYCLVKVDYYKLNSSNDHVEPYTLEFDPNASVWEAIKEKGDFRRVRRYLLELALCVPDACNEEDIKNALDEPLKKIGLDNGLLIKTGMKGKCQAQKDSLGLSTWAKIYCYVILGLILLVGVSTWYDLTLSNVDELENKSLAMDIFLCFSAQRNFKSITEITHGHSGLDSIHLLRFILMCLSIFGHRMIQYYANPMINSEYMEYTYTLPSLILLYNGPIIVEGFFTFGGILLAYYMLAELDKRKKINIIAAILIRYLRLTPSYLVVIIFIALIFPHLGSGPYWDYKIGLDTSSCADNWWTNLLYINNYVNTDKLCMFQSWYITVDYHLYIIGLFVIYYFWKMPRSMGYPFLIAIIIGGCMIPFFITYFYNVQPMYRGLPYMHELREDPYFTEHYIKTHERFASYFVGVLGGAVIYDHSLCPWRIPKPWTHLPFILGAIMVAIKSQSMGLKFYNPNIKSTPLENALYASLSRPVFAIAAVSIVVLISVSDRSEFHHKFFKPRWAQPLAKLTYGVYLIHNINQSYDIGVARNAKTFSLHNVIWDLVPDVIFSFLLSLILSLVIEGPFRRIEKRLITKRSHKQTSIAENNLHYSEECEEEKNNIISSELEDNFGSIKKHDVINLEMKMKPWYLRVPLLPILFATSPTLPEGKCKKQVQKYLEELNNGTLWAVRMFDSSTKYPEGIMTGHIKHYGNFDECYQIGTTIKDYASEKDAEVINGKYCLIKVNYYKLNSSNDHVGPYTLEFDPNASVWEAIKEIGDFRRFKRYLLELALCVPDACNEEDIKKALDEPLKKFGLEEGLLIKTGVKGQCQSQSTSPKFSTSAKIYCCIILGLFFLVAVSTLYDLTLNDVKDEENKSSLVGILLCFSVQRNFKSVTNINIGHPGLDAIYLFRVFFMCCTILGHRSLQYYTNSVINSEYLESTHTSSSFILLHNGPIIVEIFFTFGGVLLAYYMLNNLDKTKKTNFIMAISIRYLRFTPSYAVVIFFIALILPHLGAGPDWDYKIASLESSNCADNWWTNLLYINNYVNTNKLCMFQSWYISVDFHLYIMALFVIYLFWKMPRKFGYPFLIVIIIAGCAIPFYITYVYNVQPLLMLTPRIRDVKEDFYYIEHYIKTHERIASYFIGVLGGAIIYDHSLSPWTIKRRWVSSLIIISSILVAIKTLSMGLKFHDPNINPPLFEKALYASLNRPIVALATVVIGIVQSVSDQSEFYHKLFTPRWAQPIARLTYGAYLLNTIPQAFDMGIARSARIFSLHDLFYNSVTDIFVSFLLALILSLVVEGPFRRIEKQIITKRSAKQKFHSEDNNPDYLVQFVLPVLTNSKSSFVISHNDYFEYSDSWISKNNERYEEKRINNCDTSTSDDDFKSIKKHNLTDIEIKKFPWYLKVPLLPILFATSPTLPEGKCKKQVQKYLEELNNGTLWAVRTLCVPDACNEEDIKKALDEPLKKFGLDEGLLIKTGVKGQCQSQSTSPKFSTSAKIYCFTMLGLFLLVSVSTWLNSTMNYVQEESNSVVVDILQCFSAQRNFKYLKTITYNHKGLDSIHLFRFILMCLTIIVHRTLQYLTNPMINSEYLESAYNTPTYMIFYNSPLCIAIYFTFGGILMSYNMLKELDKKKNKSFIHAILVRYFRFTPSYLVVIFFIALILPHVGFGPYWDYKIGLDSGNCADNWWANVLYINNYVNTNKLCMFQSYYIAVDFHLYIIALFVVYIFWKIPRKIGYLFLTVIIIIGCAIPFYITYFYNVQPMLRISSNIQDLREDTYFIDHYIKSHERLASYFIGVLGGAIIYDHSLSPWNIPKHSIRIFIIICSCLMSIKTLSLGMNYYDPNVNHSLLQSAFYAGLSRPAIALTTMFVLVILTMNNPSDNYYNFLTPRWAQPFAKLTYGAYLIHPILQSYDIGSERSALTCYPFYIIQDIILDLVFTFSLSLVLLFVVEEPFRRIEKQFITKRLPQANEVEKYK</sequence>
<feature type="transmembrane region" description="Helical" evidence="1">
    <location>
        <begin position="1151"/>
        <end position="1172"/>
    </location>
</feature>
<evidence type="ECO:0000313" key="4">
    <source>
        <dbReference type="Proteomes" id="UP001168990"/>
    </source>
</evidence>
<dbReference type="EMBL" id="JAQQBS010000001">
    <property type="protein sequence ID" value="KAK0176706.1"/>
    <property type="molecule type" value="Genomic_DNA"/>
</dbReference>
<name>A0AA39FW60_9HYME</name>
<keyword evidence="1" id="KW-0812">Transmembrane</keyword>
<feature type="transmembrane region" description="Helical" evidence="1">
    <location>
        <begin position="1895"/>
        <end position="1917"/>
    </location>
</feature>
<feature type="transmembrane region" description="Helical" evidence="1">
    <location>
        <begin position="643"/>
        <end position="664"/>
    </location>
</feature>
<dbReference type="InterPro" id="IPR052728">
    <property type="entry name" value="O2_lipid_transport_reg"/>
</dbReference>
<feature type="transmembrane region" description="Helical" evidence="1">
    <location>
        <begin position="2012"/>
        <end position="2033"/>
    </location>
</feature>
<protein>
    <recommendedName>
        <fullName evidence="2">Nose resistant-to-fluoxetine protein N-terminal domain-containing protein</fullName>
    </recommendedName>
</protein>
<keyword evidence="1" id="KW-0472">Membrane</keyword>
<feature type="transmembrane region" description="Helical" evidence="1">
    <location>
        <begin position="1804"/>
        <end position="1822"/>
    </location>
</feature>
<feature type="transmembrane region" description="Helical" evidence="1">
    <location>
        <begin position="1761"/>
        <end position="1783"/>
    </location>
</feature>
<feature type="transmembrane region" description="Helical" evidence="1">
    <location>
        <begin position="1655"/>
        <end position="1675"/>
    </location>
</feature>
<feature type="transmembrane region" description="Helical" evidence="1">
    <location>
        <begin position="287"/>
        <end position="305"/>
    </location>
</feature>
<feature type="transmembrane region" description="Helical" evidence="1">
    <location>
        <begin position="392"/>
        <end position="414"/>
    </location>
</feature>
<dbReference type="SMART" id="SM00703">
    <property type="entry name" value="NRF"/>
    <property type="match status" value="2"/>
</dbReference>
<reference evidence="3" key="1">
    <citation type="journal article" date="2023" name="bioRxiv">
        <title>Scaffold-level genome assemblies of two parasitoid biocontrol wasps reveal the parthenogenesis mechanism and an associated novel virus.</title>
        <authorList>
            <person name="Inwood S."/>
            <person name="Skelly J."/>
            <person name="Guhlin J."/>
            <person name="Harrop T."/>
            <person name="Goldson S."/>
            <person name="Dearden P."/>
        </authorList>
    </citation>
    <scope>NUCLEOTIDE SEQUENCE</scope>
    <source>
        <strain evidence="3">Irish</strain>
        <tissue evidence="3">Whole body</tissue>
    </source>
</reference>
<dbReference type="GO" id="GO:0016747">
    <property type="term" value="F:acyltransferase activity, transferring groups other than amino-acyl groups"/>
    <property type="evidence" value="ECO:0007669"/>
    <property type="project" value="InterPro"/>
</dbReference>
<dbReference type="PANTHER" id="PTHR11161:SF71">
    <property type="entry name" value="NOSE RESISTANT-TO-FLUOXETINE PROTEIN N-TERMINAL DOMAIN-CONTAINING PROTEIN"/>
    <property type="match status" value="1"/>
</dbReference>
<keyword evidence="1" id="KW-1133">Transmembrane helix</keyword>
<dbReference type="Pfam" id="PF20146">
    <property type="entry name" value="NRF"/>
    <property type="match status" value="2"/>
</dbReference>
<feature type="transmembrane region" description="Helical" evidence="1">
    <location>
        <begin position="1216"/>
        <end position="1236"/>
    </location>
</feature>
<dbReference type="Pfam" id="PF01757">
    <property type="entry name" value="Acyl_transf_3"/>
    <property type="match status" value="3"/>
</dbReference>
<dbReference type="PANTHER" id="PTHR11161">
    <property type="entry name" value="O-ACYLTRANSFERASE"/>
    <property type="match status" value="1"/>
</dbReference>
<dbReference type="InterPro" id="IPR002656">
    <property type="entry name" value="Acyl_transf_3_dom"/>
</dbReference>
<feature type="transmembrane region" description="Helical" evidence="1">
    <location>
        <begin position="1979"/>
        <end position="2000"/>
    </location>
</feature>
<evidence type="ECO:0000256" key="1">
    <source>
        <dbReference type="SAM" id="Phobius"/>
    </source>
</evidence>
<feature type="transmembrane region" description="Helical" evidence="1">
    <location>
        <begin position="1104"/>
        <end position="1130"/>
    </location>
</feature>
<accession>A0AA39FW60</accession>
<comment type="caution">
    <text evidence="3">The sequence shown here is derived from an EMBL/GenBank/DDBJ whole genome shotgun (WGS) entry which is preliminary data.</text>
</comment>
<feature type="transmembrane region" description="Helical" evidence="1">
    <location>
        <begin position="1365"/>
        <end position="1383"/>
    </location>
</feature>
<feature type="transmembrane region" description="Helical" evidence="1">
    <location>
        <begin position="1868"/>
        <end position="1888"/>
    </location>
</feature>
<feature type="transmembrane region" description="Helical" evidence="1">
    <location>
        <begin position="1325"/>
        <end position="1345"/>
    </location>
</feature>
<feature type="transmembrane region" description="Helical" evidence="1">
    <location>
        <begin position="526"/>
        <end position="548"/>
    </location>
</feature>
<gene>
    <name evidence="3" type="ORF">PV328_000817</name>
</gene>
<feature type="domain" description="Nose resistant-to-fluoxetine protein N-terminal" evidence="2">
    <location>
        <begin position="110"/>
        <end position="274"/>
    </location>
</feature>
<feature type="transmembrane region" description="Helical" evidence="1">
    <location>
        <begin position="722"/>
        <end position="740"/>
    </location>
</feature>
<evidence type="ECO:0000313" key="3">
    <source>
        <dbReference type="EMBL" id="KAK0176706.1"/>
    </source>
</evidence>
<feature type="transmembrane region" description="Helical" evidence="1">
    <location>
        <begin position="1297"/>
        <end position="1313"/>
    </location>
</feature>
<dbReference type="Proteomes" id="UP001168990">
    <property type="component" value="Unassembled WGS sequence"/>
</dbReference>
<feature type="transmembrane region" description="Helical" evidence="1">
    <location>
        <begin position="499"/>
        <end position="519"/>
    </location>
</feature>
<feature type="transmembrane region" description="Helical" evidence="1">
    <location>
        <begin position="1243"/>
        <end position="1265"/>
    </location>
</feature>
<proteinExistence type="predicted"/>
<keyword evidence="4" id="KW-1185">Reference proteome</keyword>
<feature type="transmembrane region" description="Helical" evidence="1">
    <location>
        <begin position="1435"/>
        <end position="1457"/>
    </location>
</feature>
<feature type="transmembrane region" description="Helical" evidence="1">
    <location>
        <begin position="1003"/>
        <end position="1021"/>
    </location>
</feature>
<feature type="transmembrane region" description="Helical" evidence="1">
    <location>
        <begin position="2083"/>
        <end position="2109"/>
    </location>
</feature>
<feature type="transmembrane region" description="Helical" evidence="1">
    <location>
        <begin position="355"/>
        <end position="372"/>
    </location>
</feature>
<feature type="transmembrane region" description="Helical" evidence="1">
    <location>
        <begin position="1721"/>
        <end position="1741"/>
    </location>
</feature>
<feature type="transmembrane region" description="Helical" evidence="1">
    <location>
        <begin position="610"/>
        <end position="631"/>
    </location>
</feature>
<dbReference type="InterPro" id="IPR006621">
    <property type="entry name" value="Nose-resist-to-fluoxetine_N"/>
</dbReference>
<evidence type="ECO:0000259" key="2">
    <source>
        <dbReference type="SMART" id="SM00703"/>
    </source>
</evidence>
<organism evidence="3 4">
    <name type="scientific">Microctonus aethiopoides</name>
    <dbReference type="NCBI Taxonomy" id="144406"/>
    <lineage>
        <taxon>Eukaryota</taxon>
        <taxon>Metazoa</taxon>
        <taxon>Ecdysozoa</taxon>
        <taxon>Arthropoda</taxon>
        <taxon>Hexapoda</taxon>
        <taxon>Insecta</taxon>
        <taxon>Pterygota</taxon>
        <taxon>Neoptera</taxon>
        <taxon>Endopterygota</taxon>
        <taxon>Hymenoptera</taxon>
        <taxon>Apocrita</taxon>
        <taxon>Ichneumonoidea</taxon>
        <taxon>Braconidae</taxon>
        <taxon>Euphorinae</taxon>
        <taxon>Microctonus</taxon>
    </lineage>
</organism>
<feature type="domain" description="Nose resistant-to-fluoxetine protein N-terminal" evidence="2">
    <location>
        <begin position="826"/>
        <end position="990"/>
    </location>
</feature>
<feature type="transmembrane region" description="Helical" evidence="1">
    <location>
        <begin position="435"/>
        <end position="456"/>
    </location>
</feature>
<reference evidence="3" key="2">
    <citation type="submission" date="2023-03" db="EMBL/GenBank/DDBJ databases">
        <authorList>
            <person name="Inwood S.N."/>
            <person name="Skelly J.G."/>
            <person name="Guhlin J."/>
            <person name="Harrop T.W.R."/>
            <person name="Goldson S.G."/>
            <person name="Dearden P.K."/>
        </authorList>
    </citation>
    <scope>NUCLEOTIDE SEQUENCE</scope>
    <source>
        <strain evidence="3">Irish</strain>
        <tissue evidence="3">Whole body</tissue>
    </source>
</reference>